<name>A0A5M6D8C0_9BACT</name>
<dbReference type="Proteomes" id="UP000324479">
    <property type="component" value="Unassembled WGS sequence"/>
</dbReference>
<comment type="caution">
    <text evidence="1">The sequence shown here is derived from an EMBL/GenBank/DDBJ whole genome shotgun (WGS) entry which is preliminary data.</text>
</comment>
<gene>
    <name evidence="1" type="ORF">FYK55_14560</name>
</gene>
<dbReference type="Pfam" id="PF11927">
    <property type="entry name" value="HODM_asu-like"/>
    <property type="match status" value="1"/>
</dbReference>
<proteinExistence type="predicted"/>
<keyword evidence="2" id="KW-1185">Reference proteome</keyword>
<accession>A0A5M6D8C0</accession>
<dbReference type="InterPro" id="IPR021848">
    <property type="entry name" value="HODM_asu-like"/>
</dbReference>
<dbReference type="AlphaFoldDB" id="A0A5M6D8C0"/>
<sequence length="273" mass="30595">MIDFPLTRPSFEHQFGIQALPADATPLQRTAEFEDEVRLKRELYRTHRDQVFAVRPGSETLVEEVARWIRSQADWVQERSDEDPQLVDVGLQIQEDVAVVSDDAASGFPVVAGLVCFPSGWSIRGKLGQSMASTHGPVAGFAEHLLSRTVKLLASLRPLKTVHRYNWGIVPTADLALLPERAAELNSARRQVDRQTAGQRCCFRVEYQTLTRMPDSGAIVFTILTRRRPLDQLTADQCRIMAGVLRTIPEPVADYKGLTPMIGPLREYFDARG</sequence>
<evidence type="ECO:0000313" key="2">
    <source>
        <dbReference type="Proteomes" id="UP000324479"/>
    </source>
</evidence>
<protein>
    <submittedName>
        <fullName evidence="1">DUF3445 domain-containing protein</fullName>
    </submittedName>
</protein>
<dbReference type="RefSeq" id="WP_150077157.1">
    <property type="nucleotide sequence ID" value="NZ_VWOX01000007.1"/>
</dbReference>
<dbReference type="EMBL" id="VWOX01000007">
    <property type="protein sequence ID" value="KAA5542740.1"/>
    <property type="molecule type" value="Genomic_DNA"/>
</dbReference>
<reference evidence="1 2" key="1">
    <citation type="submission" date="2019-08" db="EMBL/GenBank/DDBJ databases">
        <authorList>
            <person name="Dhanesh K."/>
            <person name="Kumar G."/>
            <person name="Sasikala C."/>
            <person name="Venkata Ramana C."/>
        </authorList>
    </citation>
    <scope>NUCLEOTIDE SEQUENCE [LARGE SCALE GENOMIC DNA]</scope>
    <source>
        <strain evidence="1 2">JC645</strain>
    </source>
</reference>
<evidence type="ECO:0000313" key="1">
    <source>
        <dbReference type="EMBL" id="KAA5542740.1"/>
    </source>
</evidence>
<organism evidence="1 2">
    <name type="scientific">Roseiconus nitratireducens</name>
    <dbReference type="NCBI Taxonomy" id="2605748"/>
    <lineage>
        <taxon>Bacteria</taxon>
        <taxon>Pseudomonadati</taxon>
        <taxon>Planctomycetota</taxon>
        <taxon>Planctomycetia</taxon>
        <taxon>Pirellulales</taxon>
        <taxon>Pirellulaceae</taxon>
        <taxon>Roseiconus</taxon>
    </lineage>
</organism>